<name>A0AAV2N312_9HYME</name>
<evidence type="ECO:0000313" key="2">
    <source>
        <dbReference type="Proteomes" id="UP001497644"/>
    </source>
</evidence>
<keyword evidence="2" id="KW-1185">Reference proteome</keyword>
<evidence type="ECO:0000313" key="1">
    <source>
        <dbReference type="EMBL" id="CAL1674002.1"/>
    </source>
</evidence>
<gene>
    <name evidence="1" type="ORF">LPLAT_LOCUS774</name>
</gene>
<organism evidence="1 2">
    <name type="scientific">Lasius platythorax</name>
    <dbReference type="NCBI Taxonomy" id="488582"/>
    <lineage>
        <taxon>Eukaryota</taxon>
        <taxon>Metazoa</taxon>
        <taxon>Ecdysozoa</taxon>
        <taxon>Arthropoda</taxon>
        <taxon>Hexapoda</taxon>
        <taxon>Insecta</taxon>
        <taxon>Pterygota</taxon>
        <taxon>Neoptera</taxon>
        <taxon>Endopterygota</taxon>
        <taxon>Hymenoptera</taxon>
        <taxon>Apocrita</taxon>
        <taxon>Aculeata</taxon>
        <taxon>Formicoidea</taxon>
        <taxon>Formicidae</taxon>
        <taxon>Formicinae</taxon>
        <taxon>Lasius</taxon>
        <taxon>Lasius</taxon>
    </lineage>
</organism>
<dbReference type="EMBL" id="OZ034824">
    <property type="protein sequence ID" value="CAL1674002.1"/>
    <property type="molecule type" value="Genomic_DNA"/>
</dbReference>
<sequence length="67" mass="8048">MDDASKGFNTNAKDVERLKKYYVCSRRRRMVMQTEPAGCPDRKTNIKDFRRQPTLCIRNLEVRDRRL</sequence>
<dbReference type="AlphaFoldDB" id="A0AAV2N312"/>
<dbReference type="Proteomes" id="UP001497644">
    <property type="component" value="Chromosome 1"/>
</dbReference>
<protein>
    <submittedName>
        <fullName evidence="1">Uncharacterized protein</fullName>
    </submittedName>
</protein>
<reference evidence="1 2" key="1">
    <citation type="submission" date="2024-04" db="EMBL/GenBank/DDBJ databases">
        <authorList>
            <consortium name="Molecular Ecology Group"/>
        </authorList>
    </citation>
    <scope>NUCLEOTIDE SEQUENCE [LARGE SCALE GENOMIC DNA]</scope>
</reference>
<proteinExistence type="predicted"/>
<accession>A0AAV2N312</accession>